<proteinExistence type="predicted"/>
<dbReference type="Proteomes" id="UP000069241">
    <property type="component" value="Chromosome"/>
</dbReference>
<dbReference type="RefSeq" id="WP_062251540.1">
    <property type="nucleotide sequence ID" value="NZ_CP014229.1"/>
</dbReference>
<dbReference type="AlphaFoldDB" id="A0A0X8JHV4"/>
<evidence type="ECO:0000313" key="2">
    <source>
        <dbReference type="Proteomes" id="UP000069241"/>
    </source>
</evidence>
<sequence length="120" mass="13307">MARSGAIAAIRQFCLECQGASSRSVRSCPDDQCPLWVWRMAALPGESPVAPEAAEAGDVARAALRAVRRQCMNCAGNRREVRACPARGSCPLWHCRFGVRPQTYKAVRRRFFAPKALRLF</sequence>
<accession>A0A0X8JHV4</accession>
<dbReference type="EMBL" id="CP014229">
    <property type="protein sequence ID" value="AMD89095.1"/>
    <property type="molecule type" value="Genomic_DNA"/>
</dbReference>
<reference evidence="2" key="1">
    <citation type="submission" date="2016-02" db="EMBL/GenBank/DDBJ databases">
        <authorList>
            <person name="Holder M.E."/>
            <person name="Ajami N.J."/>
            <person name="Petrosino J.F."/>
        </authorList>
    </citation>
    <scope>NUCLEOTIDE SEQUENCE [LARGE SCALE GENOMIC DNA]</scope>
    <source>
        <strain evidence="2">CCUG 45958</strain>
    </source>
</reference>
<evidence type="ECO:0000313" key="1">
    <source>
        <dbReference type="EMBL" id="AMD89095.1"/>
    </source>
</evidence>
<dbReference type="KEGG" id="dfi:AXF13_02635"/>
<name>A0A0X8JHV4_9BACT</name>
<organism evidence="1 2">
    <name type="scientific">Desulfovibrio fairfieldensis</name>
    <dbReference type="NCBI Taxonomy" id="44742"/>
    <lineage>
        <taxon>Bacteria</taxon>
        <taxon>Pseudomonadati</taxon>
        <taxon>Thermodesulfobacteriota</taxon>
        <taxon>Desulfovibrionia</taxon>
        <taxon>Desulfovibrionales</taxon>
        <taxon>Desulfovibrionaceae</taxon>
        <taxon>Desulfovibrio</taxon>
    </lineage>
</organism>
<protein>
    <submittedName>
        <fullName evidence="1">Uncharacterized protein</fullName>
    </submittedName>
</protein>
<keyword evidence="2" id="KW-1185">Reference proteome</keyword>
<dbReference type="STRING" id="44742.AXF13_02635"/>
<gene>
    <name evidence="1" type="ORF">AXF13_02635</name>
</gene>